<dbReference type="OrthoDB" id="9800595at2"/>
<dbReference type="InterPro" id="IPR003836">
    <property type="entry name" value="Glucokinase"/>
</dbReference>
<comment type="caution">
    <text evidence="4">The sequence shown here is derived from an EMBL/GenBank/DDBJ whole genome shotgun (WGS) entry which is preliminary data.</text>
</comment>
<dbReference type="PANTHER" id="PTHR47690:SF1">
    <property type="entry name" value="GLUCOKINASE"/>
    <property type="match status" value="1"/>
</dbReference>
<reference evidence="4 5" key="1">
    <citation type="submission" date="2019-03" db="EMBL/GenBank/DDBJ databases">
        <title>Genome sequence of Sphingomonas sp. 17J27-24.</title>
        <authorList>
            <person name="Kim M."/>
            <person name="Maeng S."/>
            <person name="Sathiyaraj S."/>
        </authorList>
    </citation>
    <scope>NUCLEOTIDE SEQUENCE [LARGE SCALE GENOMIC DNA]</scope>
    <source>
        <strain evidence="4 5">17J27-24</strain>
    </source>
</reference>
<accession>A0A4Y8ZQ40</accession>
<evidence type="ECO:0000256" key="3">
    <source>
        <dbReference type="RuleBase" id="RU004046"/>
    </source>
</evidence>
<dbReference type="GO" id="GO:0005536">
    <property type="term" value="F:D-glucose binding"/>
    <property type="evidence" value="ECO:0007669"/>
    <property type="project" value="InterPro"/>
</dbReference>
<dbReference type="AlphaFoldDB" id="A0A4Y8ZQ40"/>
<dbReference type="Gene3D" id="3.40.367.20">
    <property type="match status" value="1"/>
</dbReference>
<name>A0A4Y8ZQ40_9SPHN</name>
<dbReference type="GO" id="GO:0005829">
    <property type="term" value="C:cytosol"/>
    <property type="evidence" value="ECO:0007669"/>
    <property type="project" value="TreeGrafter"/>
</dbReference>
<keyword evidence="1" id="KW-0808">Transferase</keyword>
<evidence type="ECO:0000313" key="5">
    <source>
        <dbReference type="Proteomes" id="UP000298213"/>
    </source>
</evidence>
<dbReference type="GO" id="GO:0006096">
    <property type="term" value="P:glycolytic process"/>
    <property type="evidence" value="ECO:0007669"/>
    <property type="project" value="InterPro"/>
</dbReference>
<sequence>MERRLVGAIDGDDVAFALIKDAGTGTDGPRIEEVRRSPTTAFPTFTDALQDYIRAHGLSTESIRFGLAVAGVSRGDVITLPNCRWFVSVSGLRAFLRSDPLILNDFAATAWALPNVGSSQLVRIGSRPVAPPRERGTYLIVGTGSGLGMAILSIGRDGNVVVIESEGGHASFAPQNADEDALLATLRRRFGHVSFERLLSRTGLENLYDALAAEASRPAAAPSPSSRIIAAAISGTDPLAVRAGRLYAGILGAFVGNQVLTAGAWDGVFLVEPMLGEMVQILASGPFRSQLAGKGRMARQLEAVPTAWLDSRSANLAGAAAALAAS</sequence>
<protein>
    <submittedName>
        <fullName evidence="4">Glucokinase</fullName>
    </submittedName>
</protein>
<dbReference type="SUPFAM" id="SSF53067">
    <property type="entry name" value="Actin-like ATPase domain"/>
    <property type="match status" value="1"/>
</dbReference>
<dbReference type="PANTHER" id="PTHR47690">
    <property type="entry name" value="GLUCOKINASE"/>
    <property type="match status" value="1"/>
</dbReference>
<dbReference type="Proteomes" id="UP000298213">
    <property type="component" value="Unassembled WGS sequence"/>
</dbReference>
<dbReference type="InterPro" id="IPR043129">
    <property type="entry name" value="ATPase_NBD"/>
</dbReference>
<proteinExistence type="inferred from homology"/>
<evidence type="ECO:0000256" key="1">
    <source>
        <dbReference type="ARBA" id="ARBA00022679"/>
    </source>
</evidence>
<dbReference type="InterPro" id="IPR050201">
    <property type="entry name" value="Bacterial_glucokinase"/>
</dbReference>
<evidence type="ECO:0000313" key="4">
    <source>
        <dbReference type="EMBL" id="TFI58130.1"/>
    </source>
</evidence>
<dbReference type="Gene3D" id="3.30.420.40">
    <property type="match status" value="1"/>
</dbReference>
<organism evidence="4 5">
    <name type="scientific">Sphingomonas parva</name>
    <dbReference type="NCBI Taxonomy" id="2555898"/>
    <lineage>
        <taxon>Bacteria</taxon>
        <taxon>Pseudomonadati</taxon>
        <taxon>Pseudomonadota</taxon>
        <taxon>Alphaproteobacteria</taxon>
        <taxon>Sphingomonadales</taxon>
        <taxon>Sphingomonadaceae</taxon>
        <taxon>Sphingomonas</taxon>
    </lineage>
</organism>
<comment type="similarity">
    <text evidence="3">Belongs to the bacterial glucokinase family.</text>
</comment>
<dbReference type="GO" id="GO:0004340">
    <property type="term" value="F:glucokinase activity"/>
    <property type="evidence" value="ECO:0007669"/>
    <property type="project" value="InterPro"/>
</dbReference>
<dbReference type="EMBL" id="SPDV01000019">
    <property type="protein sequence ID" value="TFI58130.1"/>
    <property type="molecule type" value="Genomic_DNA"/>
</dbReference>
<keyword evidence="2 4" id="KW-0418">Kinase</keyword>
<evidence type="ECO:0000256" key="2">
    <source>
        <dbReference type="ARBA" id="ARBA00022777"/>
    </source>
</evidence>
<keyword evidence="5" id="KW-1185">Reference proteome</keyword>
<dbReference type="GO" id="GO:0005524">
    <property type="term" value="F:ATP binding"/>
    <property type="evidence" value="ECO:0007669"/>
    <property type="project" value="InterPro"/>
</dbReference>
<dbReference type="CDD" id="cd24008">
    <property type="entry name" value="ASKHA_NBD_GLK"/>
    <property type="match status" value="1"/>
</dbReference>
<gene>
    <name evidence="4" type="ORF">E2493_11120</name>
</gene>
<dbReference type="Pfam" id="PF02685">
    <property type="entry name" value="Glucokinase"/>
    <property type="match status" value="1"/>
</dbReference>
<dbReference type="RefSeq" id="WP_135086739.1">
    <property type="nucleotide sequence ID" value="NZ_SPDV01000019.1"/>
</dbReference>